<feature type="region of interest" description="Disordered" evidence="10">
    <location>
        <begin position="216"/>
        <end position="346"/>
    </location>
</feature>
<evidence type="ECO:0000256" key="4">
    <source>
        <dbReference type="ARBA" id="ARBA00022967"/>
    </source>
</evidence>
<comment type="cofactor">
    <cofactor evidence="8">
        <name>[2Fe-2S] cluster</name>
        <dbReference type="ChEBI" id="CHEBI:190135"/>
    </cofactor>
</comment>
<dbReference type="Proteomes" id="UP000199048">
    <property type="component" value="Unassembled WGS sequence"/>
</dbReference>
<dbReference type="GO" id="GO:0098796">
    <property type="term" value="C:membrane protein complex"/>
    <property type="evidence" value="ECO:0007669"/>
    <property type="project" value="UniProtKB-ARBA"/>
</dbReference>
<dbReference type="InterPro" id="IPR041921">
    <property type="entry name" value="NuoE_N"/>
</dbReference>
<dbReference type="GO" id="GO:0046872">
    <property type="term" value="F:metal ion binding"/>
    <property type="evidence" value="ECO:0007669"/>
    <property type="project" value="UniProtKB-KW"/>
</dbReference>
<dbReference type="EMBL" id="FOTK01000005">
    <property type="protein sequence ID" value="SFL45015.1"/>
    <property type="molecule type" value="Genomic_DNA"/>
</dbReference>
<dbReference type="FunFam" id="3.40.30.10:FF:000022">
    <property type="entry name" value="NADH dehydrogenase flavoprotein 2, mitochondrial"/>
    <property type="match status" value="1"/>
</dbReference>
<feature type="region of interest" description="Disordered" evidence="10">
    <location>
        <begin position="184"/>
        <end position="204"/>
    </location>
</feature>
<sequence length="453" mass="47867">MANRRLAPASEQPESFAFSPENAEWAKTQIAKYPEGRQASAVISLLWKAQEQNGGWLPRAAIEAVAAELGMPNIRVLEVATFYTMFALEPVGRFWIQVCGTVPCDSCGARGLKEMLEARLGPSGHVSADGNFSWLEVECLGACCNAPMVQINQDYYEDLTPESLGTLMDDLAAGRPVKVGSQIGRQASEPQGGPDTLTDPTLFDGSRIGAWRKRFEDTAKSDDSAAKSDEAASTDRRAAEQPKPARPDAGRPVERSVSDAPAQRAADGKTPVKEQDQADAAETGRSTAKEGAARPGDADLREAPAKAVSSGEQAGGDQGSQETPDRGTVPQQPEASGASEGEVAAEAEEARIAGALAALPKDATPEQKANAVGTRPPGLDAARAGQADDLTRIKGIGPGNSQRLNGLGIYHFDQIAAWTRDEITWVGTYLAFPGRIDRENWVGQAQTLSGTGA</sequence>
<evidence type="ECO:0000256" key="9">
    <source>
        <dbReference type="ARBA" id="ARBA00047712"/>
    </source>
</evidence>
<dbReference type="PANTHER" id="PTHR10371">
    <property type="entry name" value="NADH DEHYDROGENASE UBIQUINONE FLAVOPROTEIN 2, MITOCHONDRIAL"/>
    <property type="match status" value="1"/>
</dbReference>
<dbReference type="GO" id="GO:1902494">
    <property type="term" value="C:catalytic complex"/>
    <property type="evidence" value="ECO:0007669"/>
    <property type="project" value="UniProtKB-ARBA"/>
</dbReference>
<feature type="compositionally biased region" description="Basic and acidic residues" evidence="10">
    <location>
        <begin position="266"/>
        <end position="276"/>
    </location>
</feature>
<protein>
    <submittedName>
        <fullName evidence="11">NADH dehydrogenase subunit E</fullName>
    </submittedName>
</protein>
<feature type="compositionally biased region" description="Basic and acidic residues" evidence="10">
    <location>
        <begin position="216"/>
        <end position="257"/>
    </location>
</feature>
<dbReference type="FunFam" id="1.10.10.1590:FF:000001">
    <property type="entry name" value="NADH-quinone oxidoreductase subunit E"/>
    <property type="match status" value="1"/>
</dbReference>
<dbReference type="CDD" id="cd03064">
    <property type="entry name" value="TRX_Fd_NuoE"/>
    <property type="match status" value="1"/>
</dbReference>
<proteinExistence type="inferred from homology"/>
<dbReference type="GO" id="GO:0098662">
    <property type="term" value="P:inorganic cation transmembrane transport"/>
    <property type="evidence" value="ECO:0007669"/>
    <property type="project" value="UniProtKB-ARBA"/>
</dbReference>
<dbReference type="GO" id="GO:0031090">
    <property type="term" value="C:organelle membrane"/>
    <property type="evidence" value="ECO:0007669"/>
    <property type="project" value="UniProtKB-ARBA"/>
</dbReference>
<evidence type="ECO:0000256" key="5">
    <source>
        <dbReference type="ARBA" id="ARBA00023004"/>
    </source>
</evidence>
<keyword evidence="7" id="KW-0520">NAD</keyword>
<evidence type="ECO:0000256" key="7">
    <source>
        <dbReference type="ARBA" id="ARBA00023027"/>
    </source>
</evidence>
<dbReference type="Gene3D" id="3.40.30.10">
    <property type="entry name" value="Glutaredoxin"/>
    <property type="match status" value="1"/>
</dbReference>
<dbReference type="PROSITE" id="PS01099">
    <property type="entry name" value="COMPLEX1_24K"/>
    <property type="match status" value="1"/>
</dbReference>
<evidence type="ECO:0000256" key="6">
    <source>
        <dbReference type="ARBA" id="ARBA00023014"/>
    </source>
</evidence>
<feature type="compositionally biased region" description="Low complexity" evidence="10">
    <location>
        <begin position="334"/>
        <end position="344"/>
    </location>
</feature>
<evidence type="ECO:0000256" key="3">
    <source>
        <dbReference type="ARBA" id="ARBA00022723"/>
    </source>
</evidence>
<feature type="region of interest" description="Disordered" evidence="10">
    <location>
        <begin position="358"/>
        <end position="380"/>
    </location>
</feature>
<dbReference type="GO" id="GO:0031967">
    <property type="term" value="C:organelle envelope"/>
    <property type="evidence" value="ECO:0007669"/>
    <property type="project" value="UniProtKB-ARBA"/>
</dbReference>
<organism evidence="11 12">
    <name type="scientific">Methylobacterium pseudosasicola</name>
    <dbReference type="NCBI Taxonomy" id="582667"/>
    <lineage>
        <taxon>Bacteria</taxon>
        <taxon>Pseudomonadati</taxon>
        <taxon>Pseudomonadota</taxon>
        <taxon>Alphaproteobacteria</taxon>
        <taxon>Hyphomicrobiales</taxon>
        <taxon>Methylobacteriaceae</taxon>
        <taxon>Methylobacterium</taxon>
    </lineage>
</organism>
<evidence type="ECO:0000256" key="8">
    <source>
        <dbReference type="ARBA" id="ARBA00034078"/>
    </source>
</evidence>
<comment type="similarity">
    <text evidence="1">Belongs to the complex I 24 kDa subunit family.</text>
</comment>
<comment type="catalytic activity">
    <reaction evidence="9">
        <text>a quinone + NADH + 5 H(+)(in) = a quinol + NAD(+) + 4 H(+)(out)</text>
        <dbReference type="Rhea" id="RHEA:57888"/>
        <dbReference type="ChEBI" id="CHEBI:15378"/>
        <dbReference type="ChEBI" id="CHEBI:24646"/>
        <dbReference type="ChEBI" id="CHEBI:57540"/>
        <dbReference type="ChEBI" id="CHEBI:57945"/>
        <dbReference type="ChEBI" id="CHEBI:132124"/>
    </reaction>
</comment>
<keyword evidence="2" id="KW-0001">2Fe-2S</keyword>
<dbReference type="GO" id="GO:0051537">
    <property type="term" value="F:2 iron, 2 sulfur cluster binding"/>
    <property type="evidence" value="ECO:0007669"/>
    <property type="project" value="UniProtKB-KW"/>
</dbReference>
<dbReference type="Gene3D" id="1.10.150.20">
    <property type="entry name" value="5' to 3' exonuclease, C-terminal subdomain"/>
    <property type="match status" value="1"/>
</dbReference>
<feature type="compositionally biased region" description="Basic and acidic residues" evidence="10">
    <location>
        <begin position="287"/>
        <end position="304"/>
    </location>
</feature>
<dbReference type="OrthoDB" id="9807941at2"/>
<evidence type="ECO:0000313" key="11">
    <source>
        <dbReference type="EMBL" id="SFL45015.1"/>
    </source>
</evidence>
<dbReference type="InterPro" id="IPR002023">
    <property type="entry name" value="NuoE-like"/>
</dbReference>
<dbReference type="NCBIfam" id="NF005724">
    <property type="entry name" value="PRK07539.1-4"/>
    <property type="match status" value="1"/>
</dbReference>
<keyword evidence="3" id="KW-0479">Metal-binding</keyword>
<evidence type="ECO:0000256" key="2">
    <source>
        <dbReference type="ARBA" id="ARBA00022714"/>
    </source>
</evidence>
<evidence type="ECO:0000256" key="1">
    <source>
        <dbReference type="ARBA" id="ARBA00010643"/>
    </source>
</evidence>
<reference evidence="12" key="1">
    <citation type="submission" date="2016-10" db="EMBL/GenBank/DDBJ databases">
        <authorList>
            <person name="Varghese N."/>
            <person name="Submissions S."/>
        </authorList>
    </citation>
    <scope>NUCLEOTIDE SEQUENCE [LARGE SCALE GENOMIC DNA]</scope>
    <source>
        <strain evidence="12">BL36</strain>
    </source>
</reference>
<dbReference type="SUPFAM" id="SSF52833">
    <property type="entry name" value="Thioredoxin-like"/>
    <property type="match status" value="1"/>
</dbReference>
<gene>
    <name evidence="11" type="ORF">SAMN05192568_100524</name>
</gene>
<dbReference type="GO" id="GO:0022890">
    <property type="term" value="F:inorganic cation transmembrane transporter activity"/>
    <property type="evidence" value="ECO:0007669"/>
    <property type="project" value="UniProtKB-ARBA"/>
</dbReference>
<keyword evidence="6" id="KW-0411">Iron-sulfur</keyword>
<dbReference type="STRING" id="582667.SAMN05192568_100524"/>
<evidence type="ECO:0000256" key="10">
    <source>
        <dbReference type="SAM" id="MobiDB-lite"/>
    </source>
</evidence>
<keyword evidence="4" id="KW-1278">Translocase</keyword>
<dbReference type="GO" id="GO:0022804">
    <property type="term" value="F:active transmembrane transporter activity"/>
    <property type="evidence" value="ECO:0007669"/>
    <property type="project" value="UniProtKB-ARBA"/>
</dbReference>
<dbReference type="RefSeq" id="WP_092038375.1">
    <property type="nucleotide sequence ID" value="NZ_FOTK01000005.1"/>
</dbReference>
<dbReference type="InterPro" id="IPR042128">
    <property type="entry name" value="NuoE_dom"/>
</dbReference>
<name>A0A1I4HS93_9HYPH</name>
<dbReference type="InterPro" id="IPR036249">
    <property type="entry name" value="Thioredoxin-like_sf"/>
</dbReference>
<evidence type="ECO:0000313" key="12">
    <source>
        <dbReference type="Proteomes" id="UP000199048"/>
    </source>
</evidence>
<dbReference type="NCBIfam" id="TIGR01958">
    <property type="entry name" value="nuoE_fam"/>
    <property type="match status" value="1"/>
</dbReference>
<dbReference type="GO" id="GO:0003954">
    <property type="term" value="F:NADH dehydrogenase activity"/>
    <property type="evidence" value="ECO:0007669"/>
    <property type="project" value="TreeGrafter"/>
</dbReference>
<dbReference type="PANTHER" id="PTHR10371:SF3">
    <property type="entry name" value="NADH DEHYDROGENASE [UBIQUINONE] FLAVOPROTEIN 2, MITOCHONDRIAL"/>
    <property type="match status" value="1"/>
</dbReference>
<keyword evidence="12" id="KW-1185">Reference proteome</keyword>
<dbReference type="Gene3D" id="1.10.10.1590">
    <property type="entry name" value="NADH-quinone oxidoreductase subunit E"/>
    <property type="match status" value="1"/>
</dbReference>
<keyword evidence="5" id="KW-0408">Iron</keyword>
<dbReference type="GO" id="GO:0008324">
    <property type="term" value="F:monoatomic cation transmembrane transporter activity"/>
    <property type="evidence" value="ECO:0007669"/>
    <property type="project" value="UniProtKB-ARBA"/>
</dbReference>
<dbReference type="Pfam" id="PF01257">
    <property type="entry name" value="2Fe-2S_thioredx"/>
    <property type="match status" value="1"/>
</dbReference>
<accession>A0A1I4HS93</accession>
<dbReference type="AlphaFoldDB" id="A0A1I4HS93"/>